<dbReference type="EC" id="4.3.99.3" evidence="8"/>
<comment type="subunit">
    <text evidence="8">Homodimer.</text>
</comment>
<dbReference type="Pfam" id="PF04055">
    <property type="entry name" value="Radical_SAM"/>
    <property type="match status" value="1"/>
</dbReference>
<sequence>METFKVVETFVSINGEGKKAGRLAMFIRLKGCNLNCSYCDTTWANKRDARCELLTAPQIIERIKEAGVELVTLTGGEPLLDENVSELIGSILMMPKVEIEIETNGSVPIKYYKDRDNRLTMTMDYKLPSSNMEESMCLENMEYLKPWDVVKFVIGSREDLNRAKEIIERFSLCEKAIVYFSPVFGKIEPEEIVEFMKENKLNKVRFQIQIHKVVWDPDKTGV</sequence>
<dbReference type="NCBIfam" id="TIGR03963">
    <property type="entry name" value="rSAM_QueE_Clost"/>
    <property type="match status" value="1"/>
</dbReference>
<dbReference type="EMBL" id="CZAU01000007">
    <property type="protein sequence ID" value="CUP26364.1"/>
    <property type="molecule type" value="Genomic_DNA"/>
</dbReference>
<comment type="cofactor">
    <cofactor evidence="8">
        <name>S-adenosyl-L-methionine</name>
        <dbReference type="ChEBI" id="CHEBI:59789"/>
    </cofactor>
    <text evidence="8">Binds 1 S-adenosyl-L-methionine per subunit.</text>
</comment>
<feature type="binding site" evidence="8">
    <location>
        <position position="28"/>
    </location>
    <ligand>
        <name>substrate</name>
    </ligand>
</feature>
<feature type="binding site" evidence="8">
    <location>
        <position position="76"/>
    </location>
    <ligand>
        <name>S-adenosyl-L-methionine</name>
        <dbReference type="ChEBI" id="CHEBI:59789"/>
    </ligand>
</feature>
<dbReference type="InterPro" id="IPR058240">
    <property type="entry name" value="rSAM_sf"/>
</dbReference>
<feature type="binding site" evidence="8">
    <location>
        <position position="41"/>
    </location>
    <ligand>
        <name>Mg(2+)</name>
        <dbReference type="ChEBI" id="CHEBI:18420"/>
    </ligand>
</feature>
<comment type="caution">
    <text evidence="8">Lacks conserved residue(s) required for the propagation of feature annotation.</text>
</comment>
<keyword evidence="7 8" id="KW-0456">Lyase</keyword>
<keyword evidence="4 8" id="KW-0460">Magnesium</keyword>
<dbReference type="AlphaFoldDB" id="A0A174LQ35"/>
<comment type="similarity">
    <text evidence="8">Belongs to the radical SAM superfamily. 7-carboxy-7-deazaguanine synthase family.</text>
</comment>
<evidence type="ECO:0000256" key="8">
    <source>
        <dbReference type="HAMAP-Rule" id="MF_00917"/>
    </source>
</evidence>
<feature type="binding site" evidence="8">
    <location>
        <begin position="38"/>
        <end position="40"/>
    </location>
    <ligand>
        <name>S-adenosyl-L-methionine</name>
        <dbReference type="ChEBI" id="CHEBI:59789"/>
    </ligand>
</feature>
<dbReference type="Proteomes" id="UP000095564">
    <property type="component" value="Unassembled WGS sequence"/>
</dbReference>
<gene>
    <name evidence="8 10" type="primary">queE</name>
    <name evidence="10" type="ORF">ERS852520_00961</name>
</gene>
<evidence type="ECO:0000256" key="7">
    <source>
        <dbReference type="ARBA" id="ARBA00023239"/>
    </source>
</evidence>
<feature type="binding site" evidence="8">
    <location>
        <position position="74"/>
    </location>
    <ligand>
        <name>substrate</name>
    </ligand>
</feature>
<reference evidence="10 11" key="1">
    <citation type="submission" date="2015-09" db="EMBL/GenBank/DDBJ databases">
        <authorList>
            <consortium name="Pathogen Informatics"/>
        </authorList>
    </citation>
    <scope>NUCLEOTIDE SEQUENCE [LARGE SCALE GENOMIC DNA]</scope>
    <source>
        <strain evidence="10 11">2789STDY5834908</strain>
    </source>
</reference>
<dbReference type="PANTHER" id="PTHR42836:SF1">
    <property type="entry name" value="7-CARBOXY-7-DEAZAGUANINE SYNTHASE"/>
    <property type="match status" value="1"/>
</dbReference>
<protein>
    <recommendedName>
        <fullName evidence="8">7-carboxy-7-deazaguanine synthase</fullName>
        <shortName evidence="8">CDG synthase</shortName>
        <ecNumber evidence="8">4.3.99.3</ecNumber>
    </recommendedName>
    <alternativeName>
        <fullName evidence="8">Queuosine biosynthesis protein QueE</fullName>
    </alternativeName>
</protein>
<dbReference type="GO" id="GO:1904047">
    <property type="term" value="F:S-adenosyl-L-methionine binding"/>
    <property type="evidence" value="ECO:0007669"/>
    <property type="project" value="UniProtKB-UniRule"/>
</dbReference>
<dbReference type="InterPro" id="IPR023868">
    <property type="entry name" value="7-CO-7-deazaGua_synth_put_Clo"/>
</dbReference>
<keyword evidence="5 8" id="KW-0408">Iron</keyword>
<comment type="catalytic activity">
    <reaction evidence="8">
        <text>6-carboxy-5,6,7,8-tetrahydropterin + H(+) = 7-carboxy-7-carbaguanine + NH4(+)</text>
        <dbReference type="Rhea" id="RHEA:27974"/>
        <dbReference type="ChEBI" id="CHEBI:15378"/>
        <dbReference type="ChEBI" id="CHEBI:28938"/>
        <dbReference type="ChEBI" id="CHEBI:61032"/>
        <dbReference type="ChEBI" id="CHEBI:61036"/>
        <dbReference type="EC" id="4.3.99.3"/>
    </reaction>
</comment>
<dbReference type="GO" id="GO:0008616">
    <property type="term" value="P:tRNA queuosine(34) biosynthetic process"/>
    <property type="evidence" value="ECO:0007669"/>
    <property type="project" value="UniProtKB-UniRule"/>
</dbReference>
<dbReference type="HAMAP" id="MF_00917">
    <property type="entry name" value="QueE"/>
    <property type="match status" value="1"/>
</dbReference>
<evidence type="ECO:0000313" key="10">
    <source>
        <dbReference type="EMBL" id="CUP26364.1"/>
    </source>
</evidence>
<feature type="binding site" evidence="8">
    <location>
        <position position="39"/>
    </location>
    <ligand>
        <name>[4Fe-4S] cluster</name>
        <dbReference type="ChEBI" id="CHEBI:49883"/>
        <note>4Fe-4S-S-AdoMet</note>
    </ligand>
</feature>
<dbReference type="RefSeq" id="WP_055159659.1">
    <property type="nucleotide sequence ID" value="NZ_CZAU01000007.1"/>
</dbReference>
<dbReference type="GO" id="GO:0051539">
    <property type="term" value="F:4 iron, 4 sulfur cluster binding"/>
    <property type="evidence" value="ECO:0007669"/>
    <property type="project" value="UniProtKB-UniRule"/>
</dbReference>
<evidence type="ECO:0000256" key="1">
    <source>
        <dbReference type="ARBA" id="ARBA00022485"/>
    </source>
</evidence>
<organism evidence="10 11">
    <name type="scientific">Anaerostipes hadrus</name>
    <dbReference type="NCBI Taxonomy" id="649756"/>
    <lineage>
        <taxon>Bacteria</taxon>
        <taxon>Bacillati</taxon>
        <taxon>Bacillota</taxon>
        <taxon>Clostridia</taxon>
        <taxon>Lachnospirales</taxon>
        <taxon>Lachnospiraceae</taxon>
        <taxon>Anaerostipes</taxon>
    </lineage>
</organism>
<evidence type="ECO:0000259" key="9">
    <source>
        <dbReference type="PROSITE" id="PS51918"/>
    </source>
</evidence>
<evidence type="ECO:0000256" key="2">
    <source>
        <dbReference type="ARBA" id="ARBA00022691"/>
    </source>
</evidence>
<evidence type="ECO:0000256" key="3">
    <source>
        <dbReference type="ARBA" id="ARBA00022723"/>
    </source>
</evidence>
<dbReference type="InterPro" id="IPR007197">
    <property type="entry name" value="rSAM"/>
</dbReference>
<proteinExistence type="inferred from homology"/>
<evidence type="ECO:0000256" key="4">
    <source>
        <dbReference type="ARBA" id="ARBA00022842"/>
    </source>
</evidence>
<evidence type="ECO:0000256" key="6">
    <source>
        <dbReference type="ARBA" id="ARBA00023014"/>
    </source>
</evidence>
<dbReference type="InterPro" id="IPR013785">
    <property type="entry name" value="Aldolase_TIM"/>
</dbReference>
<dbReference type="Gene3D" id="3.20.20.70">
    <property type="entry name" value="Aldolase class I"/>
    <property type="match status" value="1"/>
</dbReference>
<dbReference type="UniPathway" id="UPA00391"/>
<comment type="cofactor">
    <cofactor evidence="8">
        <name>Mg(2+)</name>
        <dbReference type="ChEBI" id="CHEBI:18420"/>
    </cofactor>
</comment>
<keyword evidence="6 8" id="KW-0411">Iron-sulfur</keyword>
<comment type="function">
    <text evidence="8">Catalyzes the complex heterocyclic radical-mediated conversion of 6-carboxy-5,6,7,8-tetrahydropterin (CPH4) to 7-carboxy-7-deazaguanine (CDG), a step common to the biosynthetic pathways of all 7-deazapurine-containing compounds.</text>
</comment>
<feature type="binding site" evidence="8">
    <location>
        <position position="36"/>
    </location>
    <ligand>
        <name>[4Fe-4S] cluster</name>
        <dbReference type="ChEBI" id="CHEBI:49883"/>
        <note>4Fe-4S-S-AdoMet</note>
    </ligand>
</feature>
<dbReference type="PANTHER" id="PTHR42836">
    <property type="entry name" value="7-CARBOXY-7-DEAZAGUANINE SYNTHASE"/>
    <property type="match status" value="1"/>
</dbReference>
<dbReference type="SFLD" id="SFLDS00029">
    <property type="entry name" value="Radical_SAM"/>
    <property type="match status" value="1"/>
</dbReference>
<accession>A0A174LQ35</accession>
<dbReference type="GO" id="GO:0016840">
    <property type="term" value="F:carbon-nitrogen lyase activity"/>
    <property type="evidence" value="ECO:0007669"/>
    <property type="project" value="UniProtKB-UniRule"/>
</dbReference>
<dbReference type="InterPro" id="IPR024924">
    <property type="entry name" value="7-CO-7-deazaguanine_synth-like"/>
</dbReference>
<feature type="binding site" evidence="8">
    <location>
        <position position="32"/>
    </location>
    <ligand>
        <name>[4Fe-4S] cluster</name>
        <dbReference type="ChEBI" id="CHEBI:49883"/>
        <note>4Fe-4S-S-AdoMet</note>
    </ligand>
</feature>
<feature type="domain" description="Radical SAM core" evidence="9">
    <location>
        <begin position="19"/>
        <end position="217"/>
    </location>
</feature>
<evidence type="ECO:0000256" key="5">
    <source>
        <dbReference type="ARBA" id="ARBA00023004"/>
    </source>
</evidence>
<dbReference type="CDD" id="cd01335">
    <property type="entry name" value="Radical_SAM"/>
    <property type="match status" value="1"/>
</dbReference>
<comment type="cofactor">
    <cofactor evidence="8">
        <name>[4Fe-4S] cluster</name>
        <dbReference type="ChEBI" id="CHEBI:49883"/>
    </cofactor>
    <text evidence="8">Binds 1 [4Fe-4S] cluster. The cluster is coordinated with 3 cysteines and an exchangeable S-adenosyl-L-methionine.</text>
</comment>
<comment type="pathway">
    <text evidence="8">Purine metabolism; 7-cyano-7-deazaguanine biosynthesis.</text>
</comment>
<dbReference type="PROSITE" id="PS51918">
    <property type="entry name" value="RADICAL_SAM"/>
    <property type="match status" value="1"/>
</dbReference>
<dbReference type="SUPFAM" id="SSF102114">
    <property type="entry name" value="Radical SAM enzymes"/>
    <property type="match status" value="1"/>
</dbReference>
<dbReference type="PIRSF" id="PIRSF000370">
    <property type="entry name" value="QueE"/>
    <property type="match status" value="1"/>
</dbReference>
<name>A0A174LQ35_ANAHA</name>
<keyword evidence="8" id="KW-0671">Queuosine biosynthesis</keyword>
<feature type="binding site" evidence="8">
    <location>
        <begin position="13"/>
        <end position="15"/>
    </location>
    <ligand>
        <name>substrate</name>
    </ligand>
</feature>
<keyword evidence="1 8" id="KW-0004">4Fe-4S</keyword>
<dbReference type="GO" id="GO:0000287">
    <property type="term" value="F:magnesium ion binding"/>
    <property type="evidence" value="ECO:0007669"/>
    <property type="project" value="UniProtKB-UniRule"/>
</dbReference>
<evidence type="ECO:0000313" key="11">
    <source>
        <dbReference type="Proteomes" id="UP000095564"/>
    </source>
</evidence>
<keyword evidence="3 8" id="KW-0479">Metal-binding</keyword>
<dbReference type="OrthoDB" id="9792276at2"/>
<keyword evidence="2 8" id="KW-0949">S-adenosyl-L-methionine</keyword>